<protein>
    <submittedName>
        <fullName evidence="2">Uncharacterized protein</fullName>
    </submittedName>
</protein>
<name>A0AC35F4D5_9BILA</name>
<evidence type="ECO:0000313" key="1">
    <source>
        <dbReference type="Proteomes" id="UP000887580"/>
    </source>
</evidence>
<sequence>MKFLFLIFCFSIVSAYLDSYYCGAGPLSKTISYLTSSACGTEPINGCCYQHDACYEWNMLSPFIASCDGIFANCSYTAYASKNQTFCASLIYWTHGKVVNTFGAAFRNAIGYGFG</sequence>
<dbReference type="Proteomes" id="UP000887580">
    <property type="component" value="Unplaced"/>
</dbReference>
<organism evidence="1 2">
    <name type="scientific">Panagrolaimus sp. PS1159</name>
    <dbReference type="NCBI Taxonomy" id="55785"/>
    <lineage>
        <taxon>Eukaryota</taxon>
        <taxon>Metazoa</taxon>
        <taxon>Ecdysozoa</taxon>
        <taxon>Nematoda</taxon>
        <taxon>Chromadorea</taxon>
        <taxon>Rhabditida</taxon>
        <taxon>Tylenchina</taxon>
        <taxon>Panagrolaimomorpha</taxon>
        <taxon>Panagrolaimoidea</taxon>
        <taxon>Panagrolaimidae</taxon>
        <taxon>Panagrolaimus</taxon>
    </lineage>
</organism>
<evidence type="ECO:0000313" key="2">
    <source>
        <dbReference type="WBParaSite" id="PS1159_v2.g13691.t1"/>
    </source>
</evidence>
<dbReference type="WBParaSite" id="PS1159_v2.g13691.t1">
    <property type="protein sequence ID" value="PS1159_v2.g13691.t1"/>
    <property type="gene ID" value="PS1159_v2.g13691"/>
</dbReference>
<reference evidence="2" key="1">
    <citation type="submission" date="2022-11" db="UniProtKB">
        <authorList>
            <consortium name="WormBaseParasite"/>
        </authorList>
    </citation>
    <scope>IDENTIFICATION</scope>
</reference>
<proteinExistence type="predicted"/>
<accession>A0AC35F4D5</accession>